<protein>
    <submittedName>
        <fullName evidence="1">Putative lectin/glucanase superfamily protein</fullName>
    </submittedName>
</protein>
<dbReference type="Pfam" id="PF13385">
    <property type="entry name" value="Laminin_G_3"/>
    <property type="match status" value="1"/>
</dbReference>
<proteinExistence type="predicted"/>
<organism evidence="1">
    <name type="scientific">viral metagenome</name>
    <dbReference type="NCBI Taxonomy" id="1070528"/>
    <lineage>
        <taxon>unclassified sequences</taxon>
        <taxon>metagenomes</taxon>
        <taxon>organismal metagenomes</taxon>
    </lineage>
</organism>
<dbReference type="SUPFAM" id="SSF49899">
    <property type="entry name" value="Concanavalin A-like lectins/glucanases"/>
    <property type="match status" value="1"/>
</dbReference>
<dbReference type="Gene3D" id="2.60.120.200">
    <property type="match status" value="1"/>
</dbReference>
<reference evidence="1" key="1">
    <citation type="submission" date="2020-03" db="EMBL/GenBank/DDBJ databases">
        <title>The deep terrestrial virosphere.</title>
        <authorList>
            <person name="Holmfeldt K."/>
            <person name="Nilsson E."/>
            <person name="Simone D."/>
            <person name="Lopez-Fernandez M."/>
            <person name="Wu X."/>
            <person name="de Brujin I."/>
            <person name="Lundin D."/>
            <person name="Andersson A."/>
            <person name="Bertilsson S."/>
            <person name="Dopson M."/>
        </authorList>
    </citation>
    <scope>NUCLEOTIDE SEQUENCE</scope>
    <source>
        <strain evidence="1">MM415B01829</strain>
    </source>
</reference>
<keyword evidence="1" id="KW-0430">Lectin</keyword>
<gene>
    <name evidence="1" type="ORF">MM415B01829_0008</name>
</gene>
<dbReference type="InterPro" id="IPR013320">
    <property type="entry name" value="ConA-like_dom_sf"/>
</dbReference>
<accession>A0A6M3IGI7</accession>
<sequence>MAELINTSLFSDANLQAYYRLDDVNDDKNSNNLTNTGSVAFVGGKYGSCADFGATINIKNLSIASNLGYDGGAYSICGWIKFRTLTTDDNVGIFRVTNSDTDTRLDLHYDYNSGTRQIGFGRSRVGVADDYKQYTVSLGTTNWNHIAHVYNGSTCYLYVNGVNVDSVASTGSGTSAVGDIFNIGYDNDPAAYLEDVACFDRELTSAEVKQLYEDTGGGFLFNFL</sequence>
<dbReference type="AlphaFoldDB" id="A0A6M3IGI7"/>
<dbReference type="GO" id="GO:0030246">
    <property type="term" value="F:carbohydrate binding"/>
    <property type="evidence" value="ECO:0007669"/>
    <property type="project" value="UniProtKB-KW"/>
</dbReference>
<dbReference type="EMBL" id="MT141224">
    <property type="protein sequence ID" value="QJA56525.1"/>
    <property type="molecule type" value="Genomic_DNA"/>
</dbReference>
<evidence type="ECO:0000313" key="1">
    <source>
        <dbReference type="EMBL" id="QJA56525.1"/>
    </source>
</evidence>
<name>A0A6M3IGI7_9ZZZZ</name>